<gene>
    <name evidence="2" type="ORF">GOMPHAMPRED_004627</name>
</gene>
<feature type="region of interest" description="Disordered" evidence="1">
    <location>
        <begin position="453"/>
        <end position="512"/>
    </location>
</feature>
<name>A0A8H3FRV1_9LECA</name>
<dbReference type="EMBL" id="CAJPDQ010000029">
    <property type="protein sequence ID" value="CAF9928229.1"/>
    <property type="molecule type" value="Genomic_DNA"/>
</dbReference>
<organism evidence="2 3">
    <name type="scientific">Gomphillus americanus</name>
    <dbReference type="NCBI Taxonomy" id="1940652"/>
    <lineage>
        <taxon>Eukaryota</taxon>
        <taxon>Fungi</taxon>
        <taxon>Dikarya</taxon>
        <taxon>Ascomycota</taxon>
        <taxon>Pezizomycotina</taxon>
        <taxon>Lecanoromycetes</taxon>
        <taxon>OSLEUM clade</taxon>
        <taxon>Ostropomycetidae</taxon>
        <taxon>Ostropales</taxon>
        <taxon>Graphidaceae</taxon>
        <taxon>Gomphilloideae</taxon>
        <taxon>Gomphillus</taxon>
    </lineage>
</organism>
<feature type="compositionally biased region" description="Basic residues" evidence="1">
    <location>
        <begin position="459"/>
        <end position="471"/>
    </location>
</feature>
<feature type="compositionally biased region" description="Basic and acidic residues" evidence="1">
    <location>
        <begin position="491"/>
        <end position="507"/>
    </location>
</feature>
<evidence type="ECO:0000256" key="1">
    <source>
        <dbReference type="SAM" id="MobiDB-lite"/>
    </source>
</evidence>
<feature type="compositionally biased region" description="Basic and acidic residues" evidence="1">
    <location>
        <begin position="103"/>
        <end position="118"/>
    </location>
</feature>
<dbReference type="OrthoDB" id="3903267at2759"/>
<evidence type="ECO:0000313" key="2">
    <source>
        <dbReference type="EMBL" id="CAF9928229.1"/>
    </source>
</evidence>
<reference evidence="2" key="1">
    <citation type="submission" date="2021-03" db="EMBL/GenBank/DDBJ databases">
        <authorList>
            <person name="Tagirdzhanova G."/>
        </authorList>
    </citation>
    <scope>NUCLEOTIDE SEQUENCE</scope>
</reference>
<keyword evidence="3" id="KW-1185">Reference proteome</keyword>
<proteinExistence type="predicted"/>
<dbReference type="AlphaFoldDB" id="A0A8H3FRV1"/>
<feature type="region of interest" description="Disordered" evidence="1">
    <location>
        <begin position="87"/>
        <end position="118"/>
    </location>
</feature>
<feature type="compositionally biased region" description="Basic residues" evidence="1">
    <location>
        <begin position="163"/>
        <end position="172"/>
    </location>
</feature>
<dbReference type="Proteomes" id="UP000664169">
    <property type="component" value="Unassembled WGS sequence"/>
</dbReference>
<comment type="caution">
    <text evidence="2">The sequence shown here is derived from an EMBL/GenBank/DDBJ whole genome shotgun (WGS) entry which is preliminary data.</text>
</comment>
<feature type="compositionally biased region" description="Acidic residues" evidence="1">
    <location>
        <begin position="176"/>
        <end position="185"/>
    </location>
</feature>
<accession>A0A8H3FRV1</accession>
<sequence>MANKPRAPSSRGGRGGSKKTVKSGRQGIRNITRWSANKDIALLCALTKECRRDKFQPSWDRVAKWIGPNITGAAVEQHIAKLYSKLVQHRASSEPKPKKKKGSRSEGEDAHADYLKTEEDWGKGNEALANIFYDKPDISSMHQMQNEIDSDCEMIDDMEQTSRKRFVTGHRKQVAEQDDEDEQDDQYYLPGDPNELLLAGTKYLTTEVEAEDNHAAEFDEFVGNDLDNANYGPNTSGAANFPHNGGIDNQYNFAEGVTTASPWSFYPEQLAFSKQQAFVPGMDIRSQQSPLLQNQLASDNTTSPTMQGSGSFQGRLKANPLAMKMEPDNDEHIYLEQRFDGPPPSIHGVKKPILDRQPMMNPLYNWQGQPRMGNLNSGLYGMGQGRNPSFPLNAGMNVGVRSGNMGANSGYGTLMNSPRSDSNKAYVTVGHNGIGVDHGNNFQDTSLSGPPAYFGTSPRQKHPVYRPKPGHSTKSNEEHPYSKNFGTSFQPEREVIKSEEPSNHDEDPGFFNQYFNADMETFEG</sequence>
<feature type="region of interest" description="Disordered" evidence="1">
    <location>
        <begin position="1"/>
        <end position="30"/>
    </location>
</feature>
<evidence type="ECO:0000313" key="3">
    <source>
        <dbReference type="Proteomes" id="UP000664169"/>
    </source>
</evidence>
<feature type="compositionally biased region" description="Low complexity" evidence="1">
    <location>
        <begin position="1"/>
        <end position="11"/>
    </location>
</feature>
<feature type="region of interest" description="Disordered" evidence="1">
    <location>
        <begin position="163"/>
        <end position="192"/>
    </location>
</feature>
<protein>
    <submittedName>
        <fullName evidence="2">Uncharacterized protein</fullName>
    </submittedName>
</protein>